<dbReference type="EMBL" id="NKXS01000926">
    <property type="protein sequence ID" value="PIN21563.1"/>
    <property type="molecule type" value="Genomic_DNA"/>
</dbReference>
<dbReference type="STRING" id="429701.A0A2G9HVS0"/>
<evidence type="ECO:0000313" key="1">
    <source>
        <dbReference type="EMBL" id="PIN21563.1"/>
    </source>
</evidence>
<keyword evidence="2" id="KW-1185">Reference proteome</keyword>
<sequence>MITANNIKATPLQTNNFKEFMKFVKECSQTANQSLASTLMSTLTNTKFDRSRTMHEHVLEMTNLVPKLKTLGMAIDWIFLV</sequence>
<reference evidence="2" key="1">
    <citation type="journal article" date="2018" name="Gigascience">
        <title>Genome assembly of the Pink Ipe (Handroanthus impetiginosus, Bignoniaceae), a highly valued, ecologically keystone Neotropical timber forest tree.</title>
        <authorList>
            <person name="Silva-Junior O.B."/>
            <person name="Grattapaglia D."/>
            <person name="Novaes E."/>
            <person name="Collevatti R.G."/>
        </authorList>
    </citation>
    <scope>NUCLEOTIDE SEQUENCE [LARGE SCALE GENOMIC DNA]</scope>
    <source>
        <strain evidence="2">cv. UFG-1</strain>
    </source>
</reference>
<comment type="caution">
    <text evidence="1">The sequence shown here is derived from an EMBL/GenBank/DDBJ whole genome shotgun (WGS) entry which is preliminary data.</text>
</comment>
<proteinExistence type="predicted"/>
<dbReference type="OrthoDB" id="1637306at2759"/>
<gene>
    <name evidence="1" type="ORF">CDL12_05734</name>
</gene>
<dbReference type="AlphaFoldDB" id="A0A2G9HVS0"/>
<evidence type="ECO:0000313" key="2">
    <source>
        <dbReference type="Proteomes" id="UP000231279"/>
    </source>
</evidence>
<protein>
    <submittedName>
        <fullName evidence="1">Uncharacterized protein</fullName>
    </submittedName>
</protein>
<name>A0A2G9HVS0_9LAMI</name>
<accession>A0A2G9HVS0</accession>
<organism evidence="1 2">
    <name type="scientific">Handroanthus impetiginosus</name>
    <dbReference type="NCBI Taxonomy" id="429701"/>
    <lineage>
        <taxon>Eukaryota</taxon>
        <taxon>Viridiplantae</taxon>
        <taxon>Streptophyta</taxon>
        <taxon>Embryophyta</taxon>
        <taxon>Tracheophyta</taxon>
        <taxon>Spermatophyta</taxon>
        <taxon>Magnoliopsida</taxon>
        <taxon>eudicotyledons</taxon>
        <taxon>Gunneridae</taxon>
        <taxon>Pentapetalae</taxon>
        <taxon>asterids</taxon>
        <taxon>lamiids</taxon>
        <taxon>Lamiales</taxon>
        <taxon>Bignoniaceae</taxon>
        <taxon>Crescentiina</taxon>
        <taxon>Tabebuia alliance</taxon>
        <taxon>Handroanthus</taxon>
    </lineage>
</organism>
<dbReference type="Proteomes" id="UP000231279">
    <property type="component" value="Unassembled WGS sequence"/>
</dbReference>